<dbReference type="Proteomes" id="UP000642070">
    <property type="component" value="Unassembled WGS sequence"/>
</dbReference>
<keyword evidence="2" id="KW-1185">Reference proteome</keyword>
<proteinExistence type="predicted"/>
<reference evidence="1" key="1">
    <citation type="journal article" date="2014" name="Int. J. Syst. Evol. Microbiol.">
        <title>Complete genome sequence of Corynebacterium casei LMG S-19264T (=DSM 44701T), isolated from a smear-ripened cheese.</title>
        <authorList>
            <consortium name="US DOE Joint Genome Institute (JGI-PGF)"/>
            <person name="Walter F."/>
            <person name="Albersmeier A."/>
            <person name="Kalinowski J."/>
            <person name="Ruckert C."/>
        </authorList>
    </citation>
    <scope>NUCLEOTIDE SEQUENCE</scope>
    <source>
        <strain evidence="1">JCM 19831</strain>
    </source>
</reference>
<comment type="caution">
    <text evidence="1">The sequence shown here is derived from an EMBL/GenBank/DDBJ whole genome shotgun (WGS) entry which is preliminary data.</text>
</comment>
<gene>
    <name evidence="1" type="ORF">GCM10007977_098590</name>
</gene>
<accession>A0A917X6S8</accession>
<name>A0A917X6S8_9ACTN</name>
<dbReference type="RefSeq" id="WP_190257017.1">
    <property type="nucleotide sequence ID" value="NZ_BMPI01000086.1"/>
</dbReference>
<evidence type="ECO:0008006" key="3">
    <source>
        <dbReference type="Google" id="ProtNLM"/>
    </source>
</evidence>
<dbReference type="AlphaFoldDB" id="A0A917X6S8"/>
<dbReference type="Gene3D" id="3.40.50.2300">
    <property type="match status" value="2"/>
</dbReference>
<protein>
    <recommendedName>
        <fullName evidence="3">ABC transporter substrate-binding protein PnrA-like domain-containing protein</fullName>
    </recommendedName>
</protein>
<reference evidence="1" key="2">
    <citation type="submission" date="2020-09" db="EMBL/GenBank/DDBJ databases">
        <authorList>
            <person name="Sun Q."/>
            <person name="Ohkuma M."/>
        </authorList>
    </citation>
    <scope>NUCLEOTIDE SEQUENCE</scope>
    <source>
        <strain evidence="1">JCM 19831</strain>
    </source>
</reference>
<sequence length="286" mass="29327">MLHRGSLLATYTARVRVGVLLAGPAGDGGFVDGALEAVAGATAAGADIDLRHGAPELPDPSWDAVVCHGIQHLDWVRRHRTTYRRIVLTDRPPTRDGLEGVTLVDWCWDQAGYCAGAFAATLAGGDPIGLIAGPPVLTQRRMASAYAAGAMSARGGPVMVHHLTTFEDRAGGESSGKLLAGPGGCAVVAHSADAAGAAGCASARKHGAATVGFLGSLDDHVAFVRSDIAGVVGEILRRLHGDEELPAVLACGLDSGYLDLMLAEGSPPELHQAVERAKADVRAGVL</sequence>
<organism evidence="1 2">
    <name type="scientific">Dactylosporangium sucinum</name>
    <dbReference type="NCBI Taxonomy" id="1424081"/>
    <lineage>
        <taxon>Bacteria</taxon>
        <taxon>Bacillati</taxon>
        <taxon>Actinomycetota</taxon>
        <taxon>Actinomycetes</taxon>
        <taxon>Micromonosporales</taxon>
        <taxon>Micromonosporaceae</taxon>
        <taxon>Dactylosporangium</taxon>
    </lineage>
</organism>
<evidence type="ECO:0000313" key="2">
    <source>
        <dbReference type="Proteomes" id="UP000642070"/>
    </source>
</evidence>
<evidence type="ECO:0000313" key="1">
    <source>
        <dbReference type="EMBL" id="GGM81477.1"/>
    </source>
</evidence>
<dbReference type="EMBL" id="BMPI01000086">
    <property type="protein sequence ID" value="GGM81477.1"/>
    <property type="molecule type" value="Genomic_DNA"/>
</dbReference>